<evidence type="ECO:0000256" key="3">
    <source>
        <dbReference type="ARBA" id="ARBA00022833"/>
    </source>
</evidence>
<evidence type="ECO:0000256" key="5">
    <source>
        <dbReference type="SAM" id="MobiDB-lite"/>
    </source>
</evidence>
<dbReference type="Gene3D" id="1.25.10.10">
    <property type="entry name" value="Leucine-rich Repeat Variant"/>
    <property type="match status" value="1"/>
</dbReference>
<dbReference type="SUPFAM" id="SSF90209">
    <property type="entry name" value="Ran binding protein zinc finger-like"/>
    <property type="match status" value="1"/>
</dbReference>
<dbReference type="Proteomes" id="UP001489004">
    <property type="component" value="Unassembled WGS sequence"/>
</dbReference>
<dbReference type="PANTHER" id="PTHR45725:SF1">
    <property type="entry name" value="DISHEVELLED ASSOCIATED ACTIVATOR OF MORPHOGENESIS, ISOFORM D"/>
    <property type="match status" value="1"/>
</dbReference>
<dbReference type="Gene3D" id="3.30.40.10">
    <property type="entry name" value="Zinc/RING finger domain, C3HC4 (zinc finger)"/>
    <property type="match status" value="1"/>
</dbReference>
<dbReference type="SUPFAM" id="SSF48371">
    <property type="entry name" value="ARM repeat"/>
    <property type="match status" value="1"/>
</dbReference>
<evidence type="ECO:0000313" key="9">
    <source>
        <dbReference type="Proteomes" id="UP001489004"/>
    </source>
</evidence>
<feature type="compositionally biased region" description="Pro residues" evidence="5">
    <location>
        <begin position="705"/>
        <end position="716"/>
    </location>
</feature>
<sequence>MSVWGRVHAAAHQADDHKELKDGEEECGICLSFATELKFKPCGHHACSNCLPQLRRANIFKADAGIKCPFCRQYIDQYEPLDARTLKDERARSLIHEANMAAKAAAMKRDSSNQQAPAAEARPPPSVAQQDNWECTSCDNLNFGSRTKCNRCNAAPPTRTSSSGGLGTTFVTSKDLMQCSHEEILVFATQKLHPNLNRAFAEAGTPYVDNRVGGSRETILAALAKKGQDKLVRIAHLLASCRHVPDLATHFYGNYTLQDLLDATAKLRGVAEQLRTQGKHPPEVMNRLAGGAGQQDAFGELVAAVTPEAARISTHINGTFVVQKCVALGSAAEQVALGRELLKAGLKLMEDQKSMHVMTKLVEGLHAVAMSWDPLAGQAGDVLETLCTLYAKADAAARNRAAHHYFAGQILVASIHGALPRPSAMRLLDQLAQQVVQLSLSKSGGNTLKLLCGLQSPDHKCQDLIATSVCVAASKCEGQFATIAARPGTDGAELVAAMLERLVEEREVDWVLCITSDLVANAGALEGDRAALDLLAKALCLDALDDQIVADHLKVLSTLLRRPQAVGDQVCKQRPGVKPLLAPPAPPASPPAPPVSTSGLPNGSPAPPPPTPLTMGRTPVMQSSPAGAEGPVGATTSSQPQPPPQHVKTPPGFAGQAGPSGTRQANPASPPRHQAKSQAPPAAPAQQAQQAKQAQQPPAVSRPPATAPFPPPPPAPLAASQAPQQGASSSSSSSAPAVPNMMGFLPHMMAQPSAAQQPPAQSSVAQRPPGASLYGATR</sequence>
<feature type="region of interest" description="Disordered" evidence="5">
    <location>
        <begin position="565"/>
        <end position="778"/>
    </location>
</feature>
<dbReference type="Pfam" id="PF13920">
    <property type="entry name" value="zf-C3HC4_3"/>
    <property type="match status" value="1"/>
</dbReference>
<name>A0AAW1PMS8_9CHLO</name>
<evidence type="ECO:0000313" key="8">
    <source>
        <dbReference type="EMBL" id="KAK9811218.1"/>
    </source>
</evidence>
<dbReference type="InterPro" id="IPR001841">
    <property type="entry name" value="Znf_RING"/>
</dbReference>
<keyword evidence="9" id="KW-1185">Reference proteome</keyword>
<dbReference type="PROSITE" id="PS01358">
    <property type="entry name" value="ZF_RANBP2_1"/>
    <property type="match status" value="1"/>
</dbReference>
<feature type="domain" description="RING-type" evidence="6">
    <location>
        <begin position="27"/>
        <end position="72"/>
    </location>
</feature>
<dbReference type="InterPro" id="IPR001876">
    <property type="entry name" value="Znf_RanBP2"/>
</dbReference>
<feature type="compositionally biased region" description="Pro residues" evidence="5">
    <location>
        <begin position="581"/>
        <end position="594"/>
    </location>
</feature>
<dbReference type="InterPro" id="IPR036443">
    <property type="entry name" value="Znf_RanBP2_sf"/>
</dbReference>
<protein>
    <recommendedName>
        <fullName evidence="10">RanBP-type and C3HC4-type zinc finger-containing protein 1</fullName>
    </recommendedName>
</protein>
<feature type="compositionally biased region" description="Low complexity" evidence="5">
    <location>
        <begin position="717"/>
        <end position="739"/>
    </location>
</feature>
<keyword evidence="2 4" id="KW-0863">Zinc-finger</keyword>
<keyword evidence="1" id="KW-0479">Metal-binding</keyword>
<dbReference type="SMART" id="SM00547">
    <property type="entry name" value="ZnF_RBZ"/>
    <property type="match status" value="1"/>
</dbReference>
<evidence type="ECO:0000256" key="1">
    <source>
        <dbReference type="ARBA" id="ARBA00022723"/>
    </source>
</evidence>
<dbReference type="InterPro" id="IPR011989">
    <property type="entry name" value="ARM-like"/>
</dbReference>
<feature type="region of interest" description="Disordered" evidence="5">
    <location>
        <begin position="102"/>
        <end position="128"/>
    </location>
</feature>
<dbReference type="PANTHER" id="PTHR45725">
    <property type="entry name" value="FORMIN HOMOLOGY 2 FAMILY MEMBER"/>
    <property type="match status" value="1"/>
</dbReference>
<keyword evidence="3" id="KW-0862">Zinc</keyword>
<evidence type="ECO:0000259" key="7">
    <source>
        <dbReference type="PROSITE" id="PS50199"/>
    </source>
</evidence>
<feature type="compositionally biased region" description="Low complexity" evidence="5">
    <location>
        <begin position="750"/>
        <end position="769"/>
    </location>
</feature>
<organism evidence="8 9">
    <name type="scientific">[Myrmecia] bisecta</name>
    <dbReference type="NCBI Taxonomy" id="41462"/>
    <lineage>
        <taxon>Eukaryota</taxon>
        <taxon>Viridiplantae</taxon>
        <taxon>Chlorophyta</taxon>
        <taxon>core chlorophytes</taxon>
        <taxon>Trebouxiophyceae</taxon>
        <taxon>Trebouxiales</taxon>
        <taxon>Trebouxiaceae</taxon>
        <taxon>Myrmecia</taxon>
    </lineage>
</organism>
<reference evidence="8 9" key="1">
    <citation type="journal article" date="2024" name="Nat. Commun.">
        <title>Phylogenomics reveals the evolutionary origins of lichenization in chlorophyte algae.</title>
        <authorList>
            <person name="Puginier C."/>
            <person name="Libourel C."/>
            <person name="Otte J."/>
            <person name="Skaloud P."/>
            <person name="Haon M."/>
            <person name="Grisel S."/>
            <person name="Petersen M."/>
            <person name="Berrin J.G."/>
            <person name="Delaux P.M."/>
            <person name="Dal Grande F."/>
            <person name="Keller J."/>
        </authorList>
    </citation>
    <scope>NUCLEOTIDE SEQUENCE [LARGE SCALE GENOMIC DNA]</scope>
    <source>
        <strain evidence="8 9">SAG 2043</strain>
    </source>
</reference>
<dbReference type="PROSITE" id="PS50199">
    <property type="entry name" value="ZF_RANBP2_2"/>
    <property type="match status" value="1"/>
</dbReference>
<dbReference type="EMBL" id="JALJOR010000009">
    <property type="protein sequence ID" value="KAK9811218.1"/>
    <property type="molecule type" value="Genomic_DNA"/>
</dbReference>
<dbReference type="SMART" id="SM00184">
    <property type="entry name" value="RING"/>
    <property type="match status" value="1"/>
</dbReference>
<feature type="domain" description="RanBP2-type" evidence="7">
    <location>
        <begin position="129"/>
        <end position="158"/>
    </location>
</feature>
<gene>
    <name evidence="8" type="ORF">WJX72_000146</name>
</gene>
<evidence type="ECO:0000256" key="2">
    <source>
        <dbReference type="ARBA" id="ARBA00022771"/>
    </source>
</evidence>
<dbReference type="AlphaFoldDB" id="A0AAW1PMS8"/>
<dbReference type="PROSITE" id="PS50089">
    <property type="entry name" value="ZF_RING_2"/>
    <property type="match status" value="1"/>
</dbReference>
<dbReference type="InterPro" id="IPR051425">
    <property type="entry name" value="Formin_Homology"/>
</dbReference>
<dbReference type="Gene3D" id="4.10.1060.10">
    <property type="entry name" value="Zinc finger, RanBP2-type"/>
    <property type="match status" value="1"/>
</dbReference>
<dbReference type="InterPro" id="IPR016024">
    <property type="entry name" value="ARM-type_fold"/>
</dbReference>
<dbReference type="GO" id="GO:0008270">
    <property type="term" value="F:zinc ion binding"/>
    <property type="evidence" value="ECO:0007669"/>
    <property type="project" value="UniProtKB-KW"/>
</dbReference>
<dbReference type="InterPro" id="IPR013083">
    <property type="entry name" value="Znf_RING/FYVE/PHD"/>
</dbReference>
<dbReference type="SUPFAM" id="SSF57850">
    <property type="entry name" value="RING/U-box"/>
    <property type="match status" value="1"/>
</dbReference>
<accession>A0AAW1PMS8</accession>
<evidence type="ECO:0000256" key="4">
    <source>
        <dbReference type="PROSITE-ProRule" id="PRU00322"/>
    </source>
</evidence>
<proteinExistence type="predicted"/>
<comment type="caution">
    <text evidence="8">The sequence shown here is derived from an EMBL/GenBank/DDBJ whole genome shotgun (WGS) entry which is preliminary data.</text>
</comment>
<evidence type="ECO:0000259" key="6">
    <source>
        <dbReference type="PROSITE" id="PS50089"/>
    </source>
</evidence>
<feature type="compositionally biased region" description="Low complexity" evidence="5">
    <location>
        <begin position="676"/>
        <end position="704"/>
    </location>
</feature>
<evidence type="ECO:0008006" key="10">
    <source>
        <dbReference type="Google" id="ProtNLM"/>
    </source>
</evidence>